<accession>Q0RC76</accession>
<dbReference type="Proteomes" id="UP000000657">
    <property type="component" value="Chromosome"/>
</dbReference>
<dbReference type="EMBL" id="CT573213">
    <property type="protein sequence ID" value="CAJ64951.1"/>
    <property type="molecule type" value="Genomic_DNA"/>
</dbReference>
<dbReference type="HOGENOM" id="CLU_2355609_0_0_11"/>
<sequence>MKTLGLIFCKGAVVVEKGMRSAQGLADILDAKRGIYLSKLINLNFAFIIRHPTPRVDKTNAQQLAGLGRARDKECNAPTSWAPLSVRIREGTAGRR</sequence>
<organism evidence="1 2">
    <name type="scientific">Frankia alni (strain DSM 45986 / CECT 9034 / ACN14a)</name>
    <dbReference type="NCBI Taxonomy" id="326424"/>
    <lineage>
        <taxon>Bacteria</taxon>
        <taxon>Bacillati</taxon>
        <taxon>Actinomycetota</taxon>
        <taxon>Actinomycetes</taxon>
        <taxon>Frankiales</taxon>
        <taxon>Frankiaceae</taxon>
        <taxon>Frankia</taxon>
    </lineage>
</organism>
<proteinExistence type="predicted"/>
<name>Q0RC76_FRAAA</name>
<evidence type="ECO:0000313" key="1">
    <source>
        <dbReference type="EMBL" id="CAJ64951.1"/>
    </source>
</evidence>
<reference evidence="1 2" key="1">
    <citation type="journal article" date="2007" name="Genome Res.">
        <title>Genome characteristics of facultatively symbiotic Frankia sp. strains reflect host range and host plant biogeography.</title>
        <authorList>
            <person name="Normand P."/>
            <person name="Lapierre P."/>
            <person name="Tisa L.S."/>
            <person name="Gogarten J.P."/>
            <person name="Alloisio N."/>
            <person name="Bagnarol E."/>
            <person name="Bassi C.A."/>
            <person name="Berry A.M."/>
            <person name="Bickhart D.M."/>
            <person name="Choisne N."/>
            <person name="Couloux A."/>
            <person name="Cournoyer B."/>
            <person name="Cruveiller S."/>
            <person name="Daubin V."/>
            <person name="Demange N."/>
            <person name="Francino M.P."/>
            <person name="Goltsman E."/>
            <person name="Huang Y."/>
            <person name="Kopp O.R."/>
            <person name="Labarre L."/>
            <person name="Lapidus A."/>
            <person name="Lavire C."/>
            <person name="Marechal J."/>
            <person name="Martinez M."/>
            <person name="Mastronunzio J.E."/>
            <person name="Mullin B.C."/>
            <person name="Niemann J."/>
            <person name="Pujic P."/>
            <person name="Rawnsley T."/>
            <person name="Rouy Z."/>
            <person name="Schenowitz C."/>
            <person name="Sellstedt A."/>
            <person name="Tavares F."/>
            <person name="Tomkins J.P."/>
            <person name="Vallenet D."/>
            <person name="Valverde C."/>
            <person name="Wall L.G."/>
            <person name="Wang Y."/>
            <person name="Medigue C."/>
            <person name="Benson D.R."/>
        </authorList>
    </citation>
    <scope>NUCLEOTIDE SEQUENCE [LARGE SCALE GENOMIC DNA]</scope>
    <source>
        <strain evidence="2">DSM 45986 / CECT 9034 / ACN14a</strain>
    </source>
</reference>
<evidence type="ECO:0000313" key="2">
    <source>
        <dbReference type="Proteomes" id="UP000000657"/>
    </source>
</evidence>
<dbReference type="AlphaFoldDB" id="Q0RC76"/>
<protein>
    <submittedName>
        <fullName evidence="1">Uncharacterized protein</fullName>
    </submittedName>
</protein>
<gene>
    <name evidence="1" type="ordered locus">FRAAL6328</name>
</gene>
<dbReference type="KEGG" id="fal:FRAAL6328"/>
<keyword evidence="2" id="KW-1185">Reference proteome</keyword>